<protein>
    <submittedName>
        <fullName evidence="2">ABC transporter substrate-binding protein</fullName>
    </submittedName>
</protein>
<proteinExistence type="predicted"/>
<dbReference type="InterPro" id="IPR050490">
    <property type="entry name" value="Bact_solute-bd_prot1"/>
</dbReference>
<name>A0A0W1JCJ9_DESHA</name>
<feature type="chain" id="PRO_5038432777" evidence="1">
    <location>
        <begin position="24"/>
        <end position="459"/>
    </location>
</feature>
<comment type="caution">
    <text evidence="2">The sequence shown here is derived from an EMBL/GenBank/DDBJ whole genome shotgun (WGS) entry which is preliminary data.</text>
</comment>
<organism evidence="2 3">
    <name type="scientific">Desulfitobacterium hafniense</name>
    <name type="common">Desulfitobacterium frappieri</name>
    <dbReference type="NCBI Taxonomy" id="49338"/>
    <lineage>
        <taxon>Bacteria</taxon>
        <taxon>Bacillati</taxon>
        <taxon>Bacillota</taxon>
        <taxon>Clostridia</taxon>
        <taxon>Eubacteriales</taxon>
        <taxon>Desulfitobacteriaceae</taxon>
        <taxon>Desulfitobacterium</taxon>
    </lineage>
</organism>
<dbReference type="AlphaFoldDB" id="A0A0W1JCJ9"/>
<evidence type="ECO:0000313" key="3">
    <source>
        <dbReference type="Proteomes" id="UP000054623"/>
    </source>
</evidence>
<dbReference type="Gene3D" id="3.40.190.10">
    <property type="entry name" value="Periplasmic binding protein-like II"/>
    <property type="match status" value="1"/>
</dbReference>
<reference evidence="2 3" key="1">
    <citation type="submission" date="2015-12" db="EMBL/GenBank/DDBJ databases">
        <title>Draft Genome Sequence of Desulfitobacterium hafniense Strain DH, a Sulfate-reducing Bacterium Isolated from Paddy Soils.</title>
        <authorList>
            <person name="Bao P."/>
            <person name="Zhang X."/>
            <person name="Li G."/>
        </authorList>
    </citation>
    <scope>NUCLEOTIDE SEQUENCE [LARGE SCALE GENOMIC DNA]</scope>
    <source>
        <strain evidence="2 3">DH</strain>
    </source>
</reference>
<dbReference type="PROSITE" id="PS51257">
    <property type="entry name" value="PROKAR_LIPOPROTEIN"/>
    <property type="match status" value="1"/>
</dbReference>
<dbReference type="RefSeq" id="WP_018305060.1">
    <property type="nucleotide sequence ID" value="NZ_LOCK01000072.1"/>
</dbReference>
<evidence type="ECO:0000313" key="2">
    <source>
        <dbReference type="EMBL" id="KTE89601.1"/>
    </source>
</evidence>
<sequence length="459" mass="50764">MIKNKCGVVLSLVLVFGIGVFTAGCGNTQAAGGANDPDFLTIAVVSKDTYLDTAVKKFAELHPGVRVEVKEYTSSTSERGEGVRAAESRDIEKYVTAMNTQLMSGQGSDIILLNNLPYQTYADKNLLVDLGGLMQSDQSFDSSKYYQNIFKALEYKEKLYGLPVNISIDMIAADQTLLADSQVSIDDSNWDWQDFVKTAEKIMNDNQNGETQEMYALAGMDEKRLIGTLVKENYAKLVDPEKKTANFTGQEFLDLLSLSNYLIDHKLVNTDTAQTNIMDMAARGKLVFNFTSLQGFWALQTTKAIFSEGVQLLKPPGNVSFATDSLYGISSQSDHQELAWEFLKFLVSDEMMIQGGMPINKSVLLQVAQNFTQAIQTRGGKMMIKEDGIPGQSITLQPPTQEDVDYLENLLSQAKVYIGTDQKIIAIVQEETAAFFTGQKTAEVTAQLIQDRVSTYLNE</sequence>
<keyword evidence="1" id="KW-0732">Signal</keyword>
<gene>
    <name evidence="2" type="ORF">AT727_12260</name>
</gene>
<dbReference type="OrthoDB" id="383937at2"/>
<dbReference type="PANTHER" id="PTHR43649:SF12">
    <property type="entry name" value="DIACETYLCHITOBIOSE BINDING PROTEIN DASA"/>
    <property type="match status" value="1"/>
</dbReference>
<dbReference type="PANTHER" id="PTHR43649">
    <property type="entry name" value="ARABINOSE-BINDING PROTEIN-RELATED"/>
    <property type="match status" value="1"/>
</dbReference>
<dbReference type="InterPro" id="IPR006059">
    <property type="entry name" value="SBP"/>
</dbReference>
<dbReference type="Pfam" id="PF13416">
    <property type="entry name" value="SBP_bac_8"/>
    <property type="match status" value="1"/>
</dbReference>
<feature type="signal peptide" evidence="1">
    <location>
        <begin position="1"/>
        <end position="23"/>
    </location>
</feature>
<dbReference type="EMBL" id="LOCK01000072">
    <property type="protein sequence ID" value="KTE89601.1"/>
    <property type="molecule type" value="Genomic_DNA"/>
</dbReference>
<dbReference type="Proteomes" id="UP000054623">
    <property type="component" value="Unassembled WGS sequence"/>
</dbReference>
<dbReference type="SUPFAM" id="SSF53850">
    <property type="entry name" value="Periplasmic binding protein-like II"/>
    <property type="match status" value="1"/>
</dbReference>
<accession>A0A0W1JCJ9</accession>
<evidence type="ECO:0000256" key="1">
    <source>
        <dbReference type="SAM" id="SignalP"/>
    </source>
</evidence>